<evidence type="ECO:0000313" key="4">
    <source>
        <dbReference type="Proteomes" id="UP000676310"/>
    </source>
</evidence>
<dbReference type="RefSeq" id="XP_043173381.1">
    <property type="nucleotide sequence ID" value="XM_043317446.1"/>
</dbReference>
<gene>
    <name evidence="3" type="ORF">ALTATR162_LOCUS9810</name>
</gene>
<dbReference type="EMBL" id="CAJRGZ010000027">
    <property type="protein sequence ID" value="CAG5181738.1"/>
    <property type="molecule type" value="Genomic_DNA"/>
</dbReference>
<dbReference type="Proteomes" id="UP000676310">
    <property type="component" value="Unassembled WGS sequence"/>
</dbReference>
<protein>
    <recommendedName>
        <fullName evidence="5">Ecp2 effector protein domain-containing protein</fullName>
    </recommendedName>
</protein>
<name>A0A8J2N5Q4_9PLEO</name>
<evidence type="ECO:0008006" key="5">
    <source>
        <dbReference type="Google" id="ProtNLM"/>
    </source>
</evidence>
<feature type="signal peptide" evidence="2">
    <location>
        <begin position="1"/>
        <end position="20"/>
    </location>
</feature>
<evidence type="ECO:0000256" key="1">
    <source>
        <dbReference type="SAM" id="MobiDB-lite"/>
    </source>
</evidence>
<evidence type="ECO:0000256" key="2">
    <source>
        <dbReference type="SAM" id="SignalP"/>
    </source>
</evidence>
<reference evidence="3" key="1">
    <citation type="submission" date="2021-05" db="EMBL/GenBank/DDBJ databases">
        <authorList>
            <person name="Stam R."/>
        </authorList>
    </citation>
    <scope>NUCLEOTIDE SEQUENCE</scope>
    <source>
        <strain evidence="3">CS162</strain>
    </source>
</reference>
<dbReference type="AlphaFoldDB" id="A0A8J2N5Q4"/>
<evidence type="ECO:0000313" key="3">
    <source>
        <dbReference type="EMBL" id="CAG5181738.1"/>
    </source>
</evidence>
<feature type="region of interest" description="Disordered" evidence="1">
    <location>
        <begin position="175"/>
        <end position="198"/>
    </location>
</feature>
<feature type="chain" id="PRO_5035295360" description="Ecp2 effector protein domain-containing protein" evidence="2">
    <location>
        <begin position="21"/>
        <end position="333"/>
    </location>
</feature>
<sequence>MHLSHVFNATLLVLSSLVSAQQAVRKTCYPKGPERPDSKHCAGAIADLLQSSGAFTSVGAGECNTVAEIGNCAVSLCGGRGGFISHESIAVAAQIVFASCKNGGYAAGHISLEGFASGYDGLTAETVGVVVSKKEAAMKIWQTGKGNKRRALTRAPRRLHDLSPTELEANATAGLVPTPVGKRNDPWRYQPPPSPRATFTVRGRRQYTLAVMAEENTGRPITHNVATDLGTRMYVNWLEREASTGVILGRAEMGTFSPWMGYFAEDNQNAGEITHGNDHADDDWIALLRAVQDFRNQRGNPAWFSVRVFKGNDGVRGTAVGWFVFDMGPGPLL</sequence>
<organism evidence="3 4">
    <name type="scientific">Alternaria atra</name>
    <dbReference type="NCBI Taxonomy" id="119953"/>
    <lineage>
        <taxon>Eukaryota</taxon>
        <taxon>Fungi</taxon>
        <taxon>Dikarya</taxon>
        <taxon>Ascomycota</taxon>
        <taxon>Pezizomycotina</taxon>
        <taxon>Dothideomycetes</taxon>
        <taxon>Pleosporomycetidae</taxon>
        <taxon>Pleosporales</taxon>
        <taxon>Pleosporineae</taxon>
        <taxon>Pleosporaceae</taxon>
        <taxon>Alternaria</taxon>
        <taxon>Alternaria sect. Ulocladioides</taxon>
    </lineage>
</organism>
<keyword evidence="2" id="KW-0732">Signal</keyword>
<comment type="caution">
    <text evidence="3">The sequence shown here is derived from an EMBL/GenBank/DDBJ whole genome shotgun (WGS) entry which is preliminary data.</text>
</comment>
<accession>A0A8J2N5Q4</accession>
<keyword evidence="4" id="KW-1185">Reference proteome</keyword>
<proteinExistence type="predicted"/>
<dbReference type="GeneID" id="67022073"/>